<evidence type="ECO:0000259" key="14">
    <source>
        <dbReference type="PROSITE" id="PS50893"/>
    </source>
</evidence>
<evidence type="ECO:0000313" key="16">
    <source>
        <dbReference type="EMBL" id="OWF55460.1"/>
    </source>
</evidence>
<dbReference type="CDD" id="cd18577">
    <property type="entry name" value="ABC_6TM_Pgp_ABCB1_D1_like"/>
    <property type="match status" value="1"/>
</dbReference>
<keyword evidence="9 13" id="KW-1133">Transmembrane helix</keyword>
<evidence type="ECO:0000256" key="1">
    <source>
        <dbReference type="ARBA" id="ARBA00004141"/>
    </source>
</evidence>
<feature type="region of interest" description="Disordered" evidence="12">
    <location>
        <begin position="1"/>
        <end position="68"/>
    </location>
</feature>
<evidence type="ECO:0000256" key="13">
    <source>
        <dbReference type="SAM" id="Phobius"/>
    </source>
</evidence>
<feature type="transmembrane region" description="Helical" evidence="13">
    <location>
        <begin position="115"/>
        <end position="139"/>
    </location>
</feature>
<comment type="similarity">
    <text evidence="2">Belongs to the ABC transporter superfamily. ABCB family. Multidrug resistance exporter (TC 3.A.1.201) subfamily.</text>
</comment>
<keyword evidence="3" id="KW-0813">Transport</keyword>
<sequence>MPEPQLMGYKPTSVEGSDANNHSSGPNSNGQLPVKYSAAPQPSNGKVGHKDSEDEAAQANGKSSVDLNKVAFSNDKHSAKSRTSTDTDDKEKKDEEEAKMVGLFEIFKFATCGDVFLMILGTLLACCHGVALPGMIIVFGDMIDLFVNSGLYSTAVDSIIAILTAMGYTLSFTRDEAFSNPELLRQYQNVSNISSYLPQLDYQLQNDLLEKMGTFAIYYIIIGGGVLVAGYGQVTFWAIAAERQSHRIRQAFFRNVIRQEIGWFDTHESGELNSRLSDDINKIHEGIGDKLGTFWQWFSGFLAGFVIGFYYGWKLTLVILAISPLLAATGFVMSKLVGTMSSLELKAYAKAGAVAEEVLGSIRTVVAFGGQRKEFIRYDKNLEHAKQIGIKKGVTSGLSMGAIWFIMMCSYALGFWYGAKLVREDGYSIGKVLIVFFSVLIGAFSLGNAAPHIQSLSVARGAAYIIFQLIEQKPDIDSQSKKGKKLDSIKGNVDFQGVRFTYPARKEVEVLKGVSLHVANGQTVALVGSSGCGKSTMVQLLQRFYDPREGQILIDGTDICEINVTSLRQHIGIVSQEPVLFATTIAENIRYGRENVTDDEITQAAQMANAHDFISLLPDKYETLVGERGAQLSGGQKQRVAIARALVRDPRILLLDEATSALDTESEAVVQEALDKARAGRTTIVIAHRLSTIKTADSIAGFKDGEIVERGTHDQLMAQGGVYKTLVTLQTKDRDEEVEEIIAAYTDVKKPAGHGPQLKRLLSTTSDPGSAGEEVPEEDTTGNAKDKKKKKKKEEESAPFSRVIRLNAPEWPLILLGTFCSIINGGVQPAFAVIFAEVIGVFAEDEETQKKNVAMYSLLLVGIGALSFFAMLGQAYLFGRSGECLTLRIRQMAFKAMLKQDITWFDDHKNSTGALTTRLATDASQIHGAAGARVGGFFQALANMGTAIIIAFIYGWKLTLVIFAFLPVIAIAGMLEMSMLKGVAGQNKEALEEAGKVATEAIENIRTVASLSREPKFFQLYTASLEHPYKAAMRKAHLVGLAFSFSQAVLFFAYAASFYFGAYLIRNNEMNFVDVFKLPDLNVQWLREQIGIVSQEPILFDCSIAENIAYGDNTREVLMDEVISAARKANIHEFITSLPDGYETSVGDKGTQLSGGQKQRVAIARALVRNPKILLLDEATSALDTESEKVVQEALDKAREGRTCIVIAHRLSTIQNADKICVIKHGQVAEQGRHSDLMSKQGIYYKLQNAQARKN</sequence>
<dbReference type="FunFam" id="3.40.50.300:FF:000479">
    <property type="entry name" value="Multidrug resistance protein 1A"/>
    <property type="match status" value="2"/>
</dbReference>
<dbReference type="GO" id="GO:0015421">
    <property type="term" value="F:ABC-type oligopeptide transporter activity"/>
    <property type="evidence" value="ECO:0007669"/>
    <property type="project" value="TreeGrafter"/>
</dbReference>
<dbReference type="PANTHER" id="PTHR43394:SF27">
    <property type="entry name" value="ATP-DEPENDENT TRANSLOCASE ABCB1-LIKE"/>
    <property type="match status" value="1"/>
</dbReference>
<evidence type="ECO:0000259" key="15">
    <source>
        <dbReference type="PROSITE" id="PS50929"/>
    </source>
</evidence>
<keyword evidence="10 13" id="KW-0472">Membrane</keyword>
<feature type="transmembrane region" description="Helical" evidence="13">
    <location>
        <begin position="294"/>
        <end position="311"/>
    </location>
</feature>
<proteinExistence type="inferred from homology"/>
<keyword evidence="7" id="KW-0067">ATP-binding</keyword>
<comment type="caution">
    <text evidence="16">The sequence shown here is derived from an EMBL/GenBank/DDBJ whole genome shotgun (WGS) entry which is preliminary data.</text>
</comment>
<dbReference type="InterPro" id="IPR003439">
    <property type="entry name" value="ABC_transporter-like_ATP-bd"/>
</dbReference>
<feature type="transmembrane region" description="Helical" evidence="13">
    <location>
        <begin position="429"/>
        <end position="450"/>
    </location>
</feature>
<feature type="transmembrane region" description="Helical" evidence="13">
    <location>
        <begin position="1038"/>
        <end position="1065"/>
    </location>
</feature>
<evidence type="ECO:0000256" key="5">
    <source>
        <dbReference type="ARBA" id="ARBA00022737"/>
    </source>
</evidence>
<dbReference type="Pfam" id="PF00664">
    <property type="entry name" value="ABC_membrane"/>
    <property type="match status" value="2"/>
</dbReference>
<comment type="subcellular location">
    <subcellularLocation>
        <location evidence="1">Membrane</location>
        <topology evidence="1">Multi-pass membrane protein</topology>
    </subcellularLocation>
</comment>
<evidence type="ECO:0000256" key="12">
    <source>
        <dbReference type="SAM" id="MobiDB-lite"/>
    </source>
</evidence>
<dbReference type="EMBL" id="NEDP02000657">
    <property type="protein sequence ID" value="OWF55460.1"/>
    <property type="molecule type" value="Genomic_DNA"/>
</dbReference>
<keyword evidence="4 13" id="KW-0812">Transmembrane</keyword>
<dbReference type="InterPro" id="IPR027417">
    <property type="entry name" value="P-loop_NTPase"/>
</dbReference>
<dbReference type="InterPro" id="IPR039421">
    <property type="entry name" value="Type_1_exporter"/>
</dbReference>
<feature type="domain" description="ABC transmembrane type-1" evidence="15">
    <location>
        <begin position="815"/>
        <end position="1076"/>
    </location>
</feature>
<accession>A0A210R301</accession>
<evidence type="ECO:0000256" key="11">
    <source>
        <dbReference type="ARBA" id="ARBA00023180"/>
    </source>
</evidence>
<keyword evidence="5" id="KW-0677">Repeat</keyword>
<feature type="domain" description="ABC transporter" evidence="14">
    <location>
        <begin position="1023"/>
        <end position="1250"/>
    </location>
</feature>
<evidence type="ECO:0000256" key="8">
    <source>
        <dbReference type="ARBA" id="ARBA00022967"/>
    </source>
</evidence>
<dbReference type="InterPro" id="IPR036640">
    <property type="entry name" value="ABC1_TM_sf"/>
</dbReference>
<evidence type="ECO:0000256" key="4">
    <source>
        <dbReference type="ARBA" id="ARBA00022692"/>
    </source>
</evidence>
<dbReference type="SMART" id="SM00382">
    <property type="entry name" value="AAA"/>
    <property type="match status" value="2"/>
</dbReference>
<dbReference type="CDD" id="cd18578">
    <property type="entry name" value="ABC_6TM_Pgp_ABCB1_D2_like"/>
    <property type="match status" value="1"/>
</dbReference>
<keyword evidence="6" id="KW-0547">Nucleotide-binding</keyword>
<keyword evidence="8" id="KW-1278">Translocase</keyword>
<dbReference type="GO" id="GO:0005524">
    <property type="term" value="F:ATP binding"/>
    <property type="evidence" value="ECO:0007669"/>
    <property type="project" value="UniProtKB-KW"/>
</dbReference>
<feature type="transmembrane region" description="Helical" evidence="13">
    <location>
        <begin position="151"/>
        <end position="170"/>
    </location>
</feature>
<dbReference type="PROSITE" id="PS00211">
    <property type="entry name" value="ABC_TRANSPORTER_1"/>
    <property type="match status" value="2"/>
</dbReference>
<evidence type="ECO:0000256" key="7">
    <source>
        <dbReference type="ARBA" id="ARBA00022840"/>
    </source>
</evidence>
<dbReference type="GO" id="GO:0016887">
    <property type="term" value="F:ATP hydrolysis activity"/>
    <property type="evidence" value="ECO:0007669"/>
    <property type="project" value="InterPro"/>
</dbReference>
<organism evidence="16 17">
    <name type="scientific">Mizuhopecten yessoensis</name>
    <name type="common">Japanese scallop</name>
    <name type="synonym">Patinopecten yessoensis</name>
    <dbReference type="NCBI Taxonomy" id="6573"/>
    <lineage>
        <taxon>Eukaryota</taxon>
        <taxon>Metazoa</taxon>
        <taxon>Spiralia</taxon>
        <taxon>Lophotrochozoa</taxon>
        <taxon>Mollusca</taxon>
        <taxon>Bivalvia</taxon>
        <taxon>Autobranchia</taxon>
        <taxon>Pteriomorphia</taxon>
        <taxon>Pectinida</taxon>
        <taxon>Pectinoidea</taxon>
        <taxon>Pectinidae</taxon>
        <taxon>Mizuhopecten</taxon>
    </lineage>
</organism>
<dbReference type="SUPFAM" id="SSF52540">
    <property type="entry name" value="P-loop containing nucleoside triphosphate hydrolases"/>
    <property type="match status" value="2"/>
</dbReference>
<evidence type="ECO:0000256" key="2">
    <source>
        <dbReference type="ARBA" id="ARBA00007577"/>
    </source>
</evidence>
<dbReference type="STRING" id="6573.A0A210R301"/>
<dbReference type="PROSITE" id="PS50929">
    <property type="entry name" value="ABC_TM1F"/>
    <property type="match status" value="2"/>
</dbReference>
<protein>
    <submittedName>
        <fullName evidence="16">Multidrug resistance protein 1</fullName>
    </submittedName>
</protein>
<dbReference type="Pfam" id="PF00005">
    <property type="entry name" value="ABC_tran"/>
    <property type="match status" value="2"/>
</dbReference>
<feature type="transmembrane region" description="Helical" evidence="13">
    <location>
        <begin position="856"/>
        <end position="878"/>
    </location>
</feature>
<evidence type="ECO:0000256" key="6">
    <source>
        <dbReference type="ARBA" id="ARBA00022741"/>
    </source>
</evidence>
<dbReference type="InterPro" id="IPR011527">
    <property type="entry name" value="ABC1_TM_dom"/>
</dbReference>
<name>A0A210R301_MIZYE</name>
<keyword evidence="17" id="KW-1185">Reference proteome</keyword>
<feature type="transmembrane region" description="Helical" evidence="13">
    <location>
        <begin position="317"/>
        <end position="337"/>
    </location>
</feature>
<dbReference type="Proteomes" id="UP000242188">
    <property type="component" value="Unassembled WGS sequence"/>
</dbReference>
<dbReference type="PROSITE" id="PS50893">
    <property type="entry name" value="ABC_TRANSPORTER_2"/>
    <property type="match status" value="2"/>
</dbReference>
<feature type="domain" description="ABC transmembrane type-1" evidence="15">
    <location>
        <begin position="119"/>
        <end position="456"/>
    </location>
</feature>
<dbReference type="GO" id="GO:0090374">
    <property type="term" value="P:oligopeptide export from mitochondrion"/>
    <property type="evidence" value="ECO:0007669"/>
    <property type="project" value="TreeGrafter"/>
</dbReference>
<feature type="transmembrane region" description="Helical" evidence="13">
    <location>
        <begin position="811"/>
        <end position="836"/>
    </location>
</feature>
<dbReference type="PANTHER" id="PTHR43394">
    <property type="entry name" value="ATP-DEPENDENT PERMEASE MDL1, MITOCHONDRIAL"/>
    <property type="match status" value="1"/>
</dbReference>
<dbReference type="SUPFAM" id="SSF90123">
    <property type="entry name" value="ABC transporter transmembrane region"/>
    <property type="match status" value="2"/>
</dbReference>
<dbReference type="FunFam" id="1.20.1560.10:FF:000046">
    <property type="entry name" value="ATP-binding cassette subfamily B member 11"/>
    <property type="match status" value="1"/>
</dbReference>
<feature type="compositionally biased region" description="Polar residues" evidence="12">
    <location>
        <begin position="14"/>
        <end position="31"/>
    </location>
</feature>
<feature type="region of interest" description="Disordered" evidence="12">
    <location>
        <begin position="751"/>
        <end position="793"/>
    </location>
</feature>
<evidence type="ECO:0000256" key="3">
    <source>
        <dbReference type="ARBA" id="ARBA00022448"/>
    </source>
</evidence>
<evidence type="ECO:0000313" key="17">
    <source>
        <dbReference type="Proteomes" id="UP000242188"/>
    </source>
</evidence>
<dbReference type="InterPro" id="IPR017871">
    <property type="entry name" value="ABC_transporter-like_CS"/>
</dbReference>
<dbReference type="CDD" id="cd03249">
    <property type="entry name" value="ABC_MTABC3_MDL1_MDL2"/>
    <property type="match status" value="1"/>
</dbReference>
<dbReference type="GO" id="GO:0005743">
    <property type="term" value="C:mitochondrial inner membrane"/>
    <property type="evidence" value="ECO:0007669"/>
    <property type="project" value="TreeGrafter"/>
</dbReference>
<feature type="transmembrane region" description="Helical" evidence="13">
    <location>
        <begin position="216"/>
        <end position="240"/>
    </location>
</feature>
<dbReference type="OrthoDB" id="6500128at2759"/>
<feature type="domain" description="ABC transporter" evidence="14">
    <location>
        <begin position="493"/>
        <end position="729"/>
    </location>
</feature>
<evidence type="ECO:0000256" key="9">
    <source>
        <dbReference type="ARBA" id="ARBA00022989"/>
    </source>
</evidence>
<keyword evidence="11" id="KW-0325">Glycoprotein</keyword>
<gene>
    <name evidence="16" type="ORF">KP79_PYT19510</name>
</gene>
<dbReference type="AlphaFoldDB" id="A0A210R301"/>
<dbReference type="Gene3D" id="3.40.50.300">
    <property type="entry name" value="P-loop containing nucleotide triphosphate hydrolases"/>
    <property type="match status" value="2"/>
</dbReference>
<feature type="transmembrane region" description="Helical" evidence="13">
    <location>
        <begin position="394"/>
        <end position="417"/>
    </location>
</feature>
<evidence type="ECO:0000256" key="10">
    <source>
        <dbReference type="ARBA" id="ARBA00023136"/>
    </source>
</evidence>
<reference evidence="16 17" key="1">
    <citation type="journal article" date="2017" name="Nat. Ecol. Evol.">
        <title>Scallop genome provides insights into evolution of bilaterian karyotype and development.</title>
        <authorList>
            <person name="Wang S."/>
            <person name="Zhang J."/>
            <person name="Jiao W."/>
            <person name="Li J."/>
            <person name="Xun X."/>
            <person name="Sun Y."/>
            <person name="Guo X."/>
            <person name="Huan P."/>
            <person name="Dong B."/>
            <person name="Zhang L."/>
            <person name="Hu X."/>
            <person name="Sun X."/>
            <person name="Wang J."/>
            <person name="Zhao C."/>
            <person name="Wang Y."/>
            <person name="Wang D."/>
            <person name="Huang X."/>
            <person name="Wang R."/>
            <person name="Lv J."/>
            <person name="Li Y."/>
            <person name="Zhang Z."/>
            <person name="Liu B."/>
            <person name="Lu W."/>
            <person name="Hui Y."/>
            <person name="Liang J."/>
            <person name="Zhou Z."/>
            <person name="Hou R."/>
            <person name="Li X."/>
            <person name="Liu Y."/>
            <person name="Li H."/>
            <person name="Ning X."/>
            <person name="Lin Y."/>
            <person name="Zhao L."/>
            <person name="Xing Q."/>
            <person name="Dou J."/>
            <person name="Li Y."/>
            <person name="Mao J."/>
            <person name="Guo H."/>
            <person name="Dou H."/>
            <person name="Li T."/>
            <person name="Mu C."/>
            <person name="Jiang W."/>
            <person name="Fu Q."/>
            <person name="Fu X."/>
            <person name="Miao Y."/>
            <person name="Liu J."/>
            <person name="Yu Q."/>
            <person name="Li R."/>
            <person name="Liao H."/>
            <person name="Li X."/>
            <person name="Kong Y."/>
            <person name="Jiang Z."/>
            <person name="Chourrout D."/>
            <person name="Li R."/>
            <person name="Bao Z."/>
        </authorList>
    </citation>
    <scope>NUCLEOTIDE SEQUENCE [LARGE SCALE GENOMIC DNA]</scope>
    <source>
        <strain evidence="16 17">PY_sf001</strain>
    </source>
</reference>
<dbReference type="InterPro" id="IPR003593">
    <property type="entry name" value="AAA+_ATPase"/>
</dbReference>
<dbReference type="Gene3D" id="1.20.1560.10">
    <property type="entry name" value="ABC transporter type 1, transmembrane domain"/>
    <property type="match status" value="1"/>
</dbReference>